<dbReference type="Pfam" id="PF07660">
    <property type="entry name" value="STN"/>
    <property type="match status" value="1"/>
</dbReference>
<feature type="chain" id="PRO_5013364266" evidence="12">
    <location>
        <begin position="26"/>
        <end position="964"/>
    </location>
</feature>
<dbReference type="InterPro" id="IPR012910">
    <property type="entry name" value="Plug_dom"/>
</dbReference>
<sequence>MFKTLRMSLLASSILLAGTAGVAQAQDRGQASATYQVKLTAQPLSEALRTLSRQTGLEIVFRPELVRGRNARAVSGQLSAQNALDRLLLNSGLVVRYANGTAFLERAPAQRQPVALVAPVSAAATVGASEDNTSEIVVTGTYSASISDALDRKRSANNVVDSIEAVDIASFPSQNLAEALQRLPGVTIERDRGEGLFVKVRGLGANFQVTLLNGQSIAVNENVRDSGQSGRQFRFDTIPAELVAGVDVVKSPSANLEEGAIGGIVNIRTFKPLDLESGKFVVSAAGSYAEKADRVDPNFSTLASWKNDSATFGALIAATYSKRSTRQDRLTGIDWGIDKMDLDGDGTSDGEYLHPWSLRPTLEQEDRERYAVNAAVQFAPSDAVNLALEGFYTRLNDYYDELTYSVGFDPKTLVPGSAVIQDGVVVGGISKSDSQIGRDISDMVHQNWFVGLSGDIKAGGWTFHPKAYVTRALSDTAGPITRTRLSGPIGRVRLTMPKAESGAMPSVELLDSNLDQASLLPFRRIEWRPLKSIDKEHAYGLSVERPVNFGPFVSIDLGAKYRSRSRDYDRRDLKFETLKGKHFDGTYFNQFPFNDFLSSMKGSLPTSWVQPRPDPFWNESDTSAIASTEPTRADKRNSYQIDEEITSAYGMANFDSLLGSTPFRGNIGMRYAHTRQTSSGHAETGTEAVPVSFVTTYDDFLPSANLVVEPARNLILRFAAARVITRPSLADLAPRLTLNSSGLIFEANGGNPNLKRFQAWQYDAGVEYYFAPSSALIASVFYKDIGTFVYNQVTDFTVDGNVYKLTAPTNGGDAWVKGLELAFQHQFTFLPAPFDGLGLQANYTVTDSKATYSATIKDDLAGIAKHSYNLTGFYENGPFEAWLSYSWRGNVLQSVGTNNRLSQNSKAFGSVDGSLSLRVTDYAQISLQGINILNAKQLDYVDNNWLAGYTDYGRTVRLSARVSL</sequence>
<dbReference type="Gene3D" id="2.40.170.20">
    <property type="entry name" value="TonB-dependent receptor, beta-barrel domain"/>
    <property type="match status" value="1"/>
</dbReference>
<dbReference type="CDD" id="cd01347">
    <property type="entry name" value="ligand_gated_channel"/>
    <property type="match status" value="1"/>
</dbReference>
<comment type="similarity">
    <text evidence="10 11">Belongs to the TonB-dependent receptor family.</text>
</comment>
<dbReference type="Gene3D" id="2.170.130.10">
    <property type="entry name" value="TonB-dependent receptor, plug domain"/>
    <property type="match status" value="1"/>
</dbReference>
<dbReference type="Pfam" id="PF07715">
    <property type="entry name" value="Plug"/>
    <property type="match status" value="1"/>
</dbReference>
<dbReference type="InterPro" id="IPR036942">
    <property type="entry name" value="Beta-barrel_TonB_sf"/>
</dbReference>
<evidence type="ECO:0000256" key="5">
    <source>
        <dbReference type="ARBA" id="ARBA00022692"/>
    </source>
</evidence>
<evidence type="ECO:0000256" key="4">
    <source>
        <dbReference type="ARBA" id="ARBA00022496"/>
    </source>
</evidence>
<gene>
    <name evidence="14" type="ORF">SAMN06295987_1196</name>
</gene>
<dbReference type="InterPro" id="IPR010104">
    <property type="entry name" value="TonB_rcpt_bac"/>
</dbReference>
<feature type="signal peptide" evidence="12">
    <location>
        <begin position="1"/>
        <end position="25"/>
    </location>
</feature>
<dbReference type="SUPFAM" id="SSF56935">
    <property type="entry name" value="Porins"/>
    <property type="match status" value="1"/>
</dbReference>
<dbReference type="InterPro" id="IPR000531">
    <property type="entry name" value="Beta-barrel_TonB"/>
</dbReference>
<reference evidence="15" key="1">
    <citation type="submission" date="2017-02" db="EMBL/GenBank/DDBJ databases">
        <authorList>
            <person name="Varghese N."/>
            <person name="Submissions S."/>
        </authorList>
    </citation>
    <scope>NUCLEOTIDE SEQUENCE [LARGE SCALE GENOMIC DNA]</scope>
    <source>
        <strain evidence="15">SM117</strain>
    </source>
</reference>
<dbReference type="PANTHER" id="PTHR40980:SF3">
    <property type="entry name" value="TONB-DEPENDENT RECEPTOR-LIKE BETA-BARREL DOMAIN-CONTAINING PROTEIN"/>
    <property type="match status" value="1"/>
</dbReference>
<dbReference type="GO" id="GO:0009279">
    <property type="term" value="C:cell outer membrane"/>
    <property type="evidence" value="ECO:0007669"/>
    <property type="project" value="UniProtKB-SubCell"/>
</dbReference>
<dbReference type="Gene3D" id="3.55.50.30">
    <property type="match status" value="1"/>
</dbReference>
<evidence type="ECO:0000256" key="2">
    <source>
        <dbReference type="ARBA" id="ARBA00022448"/>
    </source>
</evidence>
<dbReference type="PROSITE" id="PS52016">
    <property type="entry name" value="TONB_DEPENDENT_REC_3"/>
    <property type="match status" value="1"/>
</dbReference>
<keyword evidence="4" id="KW-0410">Iron transport</keyword>
<name>A0A1U6IWK3_9SPHN</name>
<feature type="domain" description="Secretin/TonB short N-terminal" evidence="13">
    <location>
        <begin position="57"/>
        <end position="107"/>
    </location>
</feature>
<proteinExistence type="inferred from homology"/>
<dbReference type="Pfam" id="PF00593">
    <property type="entry name" value="TonB_dep_Rec_b-barrel"/>
    <property type="match status" value="1"/>
</dbReference>
<dbReference type="SMART" id="SM00965">
    <property type="entry name" value="STN"/>
    <property type="match status" value="1"/>
</dbReference>
<dbReference type="STRING" id="428990.SAMN06295987_1196"/>
<keyword evidence="7 11" id="KW-0798">TonB box</keyword>
<evidence type="ECO:0000256" key="10">
    <source>
        <dbReference type="PROSITE-ProRule" id="PRU01360"/>
    </source>
</evidence>
<evidence type="ECO:0000256" key="3">
    <source>
        <dbReference type="ARBA" id="ARBA00022452"/>
    </source>
</evidence>
<evidence type="ECO:0000313" key="14">
    <source>
        <dbReference type="EMBL" id="SLK12397.1"/>
    </source>
</evidence>
<dbReference type="AlphaFoldDB" id="A0A1U6IWK3"/>
<keyword evidence="6" id="KW-0408">Iron</keyword>
<dbReference type="InterPro" id="IPR037066">
    <property type="entry name" value="Plug_dom_sf"/>
</dbReference>
<keyword evidence="4" id="KW-0406">Ion transport</keyword>
<evidence type="ECO:0000256" key="1">
    <source>
        <dbReference type="ARBA" id="ARBA00004571"/>
    </source>
</evidence>
<organism evidence="14 15">
    <name type="scientific">Novosphingobium mathurense</name>
    <dbReference type="NCBI Taxonomy" id="428990"/>
    <lineage>
        <taxon>Bacteria</taxon>
        <taxon>Pseudomonadati</taxon>
        <taxon>Pseudomonadota</taxon>
        <taxon>Alphaproteobacteria</taxon>
        <taxon>Sphingomonadales</taxon>
        <taxon>Sphingomonadaceae</taxon>
        <taxon>Novosphingobium</taxon>
    </lineage>
</organism>
<evidence type="ECO:0000313" key="15">
    <source>
        <dbReference type="Proteomes" id="UP000190989"/>
    </source>
</evidence>
<keyword evidence="3 10" id="KW-1134">Transmembrane beta strand</keyword>
<dbReference type="Proteomes" id="UP000190989">
    <property type="component" value="Unassembled WGS sequence"/>
</dbReference>
<evidence type="ECO:0000256" key="11">
    <source>
        <dbReference type="RuleBase" id="RU003357"/>
    </source>
</evidence>
<dbReference type="InterPro" id="IPR039426">
    <property type="entry name" value="TonB-dep_rcpt-like"/>
</dbReference>
<keyword evidence="8 10" id="KW-0472">Membrane</keyword>
<dbReference type="EMBL" id="FVZE01000019">
    <property type="protein sequence ID" value="SLK12397.1"/>
    <property type="molecule type" value="Genomic_DNA"/>
</dbReference>
<evidence type="ECO:0000256" key="6">
    <source>
        <dbReference type="ARBA" id="ARBA00023004"/>
    </source>
</evidence>
<keyword evidence="14" id="KW-0675">Receptor</keyword>
<keyword evidence="2 10" id="KW-0813">Transport</keyword>
<protein>
    <submittedName>
        <fullName evidence="14">TonB-dependent receptor</fullName>
    </submittedName>
</protein>
<evidence type="ECO:0000256" key="7">
    <source>
        <dbReference type="ARBA" id="ARBA00023077"/>
    </source>
</evidence>
<accession>A0A1U6IWK3</accession>
<keyword evidence="15" id="KW-1185">Reference proteome</keyword>
<keyword evidence="9 10" id="KW-0998">Cell outer membrane</keyword>
<evidence type="ECO:0000256" key="9">
    <source>
        <dbReference type="ARBA" id="ARBA00023237"/>
    </source>
</evidence>
<evidence type="ECO:0000256" key="12">
    <source>
        <dbReference type="SAM" id="SignalP"/>
    </source>
</evidence>
<evidence type="ECO:0000259" key="13">
    <source>
        <dbReference type="SMART" id="SM00965"/>
    </source>
</evidence>
<keyword evidence="12" id="KW-0732">Signal</keyword>
<dbReference type="NCBIfam" id="TIGR01782">
    <property type="entry name" value="TonB-Xanth-Caul"/>
    <property type="match status" value="1"/>
</dbReference>
<comment type="subcellular location">
    <subcellularLocation>
        <location evidence="1 10">Cell outer membrane</location>
        <topology evidence="1 10">Multi-pass membrane protein</topology>
    </subcellularLocation>
</comment>
<evidence type="ECO:0000256" key="8">
    <source>
        <dbReference type="ARBA" id="ARBA00023136"/>
    </source>
</evidence>
<dbReference type="GO" id="GO:0006826">
    <property type="term" value="P:iron ion transport"/>
    <property type="evidence" value="ECO:0007669"/>
    <property type="project" value="UniProtKB-KW"/>
</dbReference>
<dbReference type="PANTHER" id="PTHR40980">
    <property type="entry name" value="PLUG DOMAIN-CONTAINING PROTEIN"/>
    <property type="match status" value="1"/>
</dbReference>
<dbReference type="InterPro" id="IPR011662">
    <property type="entry name" value="Secretin/TonB_short_N"/>
</dbReference>
<keyword evidence="5 10" id="KW-0812">Transmembrane</keyword>